<proteinExistence type="predicted"/>
<sequence length="674" mass="76003">MLDSDDGDIDVFFDSLDSLSAQDSVLGKEEFGSERCGCDYGDIWVKEPVSVKERRERFLQDLGLDDASSSKVCYQERMNLDDSSISLGFERIRECSGAISNASILHNDQVSEKVLYGGKAASEAKISLDEVKGSPQGEADANFEGKEHDFPSTNQEHREADSQEFQDFDMGKRKRKNWWKRFVNERKGGEGNVRSKFNAGANKTRRIKVRQNKKRWLEFSGLFNGQEVRAHKGVIWTMKFSPCGQYLASGGEDGVVRIWRVTSLDKSSICFTSKDSTSNSKVERKNTSPKKKNSYQPFIFLPNSIFQIEESPLQEFFGHSSDVLDLAWSNSDILLSSSMDKTVRLWQIDCNQCLSVFHHNDYAVTCIQFNPVDENYFISGSIDGKVRIWGIREERVIDWANIRDVISAISYQEDGKGFVVGSVTGTCRFYVASGKYFQLEAQIDVHGKKKASGNKITGIQFSQKSTQRIMITTEDSKIHIYDGIELVQKYKGLPKSGSQMSGSFTSSGKHIISVGEDSHVYIWNLDDLGNASSKQTKSERSCEYFFSKGVTVAIPWSDVKAYQRGSSSNFSHHSSEMQSQSELAPHETRDPERFSLGNWFAIDGTCRGSMTWPEEKLPSWDLPIAEDEYDEQQLCQKNTCQDRIVSETWGLSIVVAGCDGTIKTFHNFGLPIRL</sequence>
<feature type="repeat" description="WD" evidence="3">
    <location>
        <begin position="357"/>
        <end position="399"/>
    </location>
</feature>
<feature type="repeat" description="WD" evidence="3">
    <location>
        <begin position="228"/>
        <end position="269"/>
    </location>
</feature>
<evidence type="ECO:0000256" key="1">
    <source>
        <dbReference type="ARBA" id="ARBA00022574"/>
    </source>
</evidence>
<dbReference type="InterPro" id="IPR001680">
    <property type="entry name" value="WD40_rpt"/>
</dbReference>
<keyword evidence="5" id="KW-1185">Reference proteome</keyword>
<keyword evidence="2" id="KW-0677">Repeat</keyword>
<dbReference type="Pfam" id="PF00400">
    <property type="entry name" value="WD40"/>
    <property type="match status" value="3"/>
</dbReference>
<evidence type="ECO:0000256" key="3">
    <source>
        <dbReference type="PROSITE-ProRule" id="PRU00221"/>
    </source>
</evidence>
<feature type="region of interest" description="Disordered" evidence="4">
    <location>
        <begin position="567"/>
        <end position="588"/>
    </location>
</feature>
<reference evidence="5" key="1">
    <citation type="journal article" date="2014" name="Nat. Commun.">
        <title>Genome sequence of mungbean and insights into evolution within Vigna species.</title>
        <authorList>
            <person name="Kang Y.J."/>
            <person name="Kim S.K."/>
            <person name="Kim M.Y."/>
            <person name="Lestari P."/>
            <person name="Kim K.H."/>
            <person name="Ha B.K."/>
            <person name="Jun T.H."/>
            <person name="Hwang W.J."/>
            <person name="Lee T."/>
            <person name="Lee J."/>
            <person name="Shim S."/>
            <person name="Yoon M.Y."/>
            <person name="Jang Y.E."/>
            <person name="Han K.S."/>
            <person name="Taeprayoon P."/>
            <person name="Yoon N."/>
            <person name="Somta P."/>
            <person name="Tanya P."/>
            <person name="Kim K.S."/>
            <person name="Gwag J.G."/>
            <person name="Moon J.K."/>
            <person name="Lee Y.H."/>
            <person name="Park B.S."/>
            <person name="Bombarely A."/>
            <person name="Doyle J.J."/>
            <person name="Jackson S.A."/>
            <person name="Schafleitner R."/>
            <person name="Srinives P."/>
            <person name="Varshney R.K."/>
            <person name="Lee S.H."/>
        </authorList>
    </citation>
    <scope>NUCLEOTIDE SEQUENCE [LARGE SCALE GENOMIC DNA]</scope>
    <source>
        <strain evidence="5">cv. VC1973A</strain>
    </source>
</reference>
<dbReference type="Gene3D" id="2.130.10.10">
    <property type="entry name" value="YVTN repeat-like/Quinoprotein amine dehydrogenase"/>
    <property type="match status" value="1"/>
</dbReference>
<dbReference type="InterPro" id="IPR020472">
    <property type="entry name" value="WD40_PAC1"/>
</dbReference>
<dbReference type="SMART" id="SM00320">
    <property type="entry name" value="WD40"/>
    <property type="match status" value="6"/>
</dbReference>
<dbReference type="RefSeq" id="XP_022642021.1">
    <property type="nucleotide sequence ID" value="XM_022786300.1"/>
</dbReference>
<dbReference type="InterPro" id="IPR040324">
    <property type="entry name" value="WDR44/Dgr2"/>
</dbReference>
<dbReference type="PROSITE" id="PS50294">
    <property type="entry name" value="WD_REPEATS_REGION"/>
    <property type="match status" value="3"/>
</dbReference>
<dbReference type="PANTHER" id="PTHR14221:SF46">
    <property type="entry name" value="TRANSCRIPTION FACTOR WD40-LIKE FAMILY-RELATED"/>
    <property type="match status" value="1"/>
</dbReference>
<feature type="compositionally biased region" description="Low complexity" evidence="4">
    <location>
        <begin position="567"/>
        <end position="582"/>
    </location>
</feature>
<evidence type="ECO:0000313" key="6">
    <source>
        <dbReference type="RefSeq" id="XP_022642021.1"/>
    </source>
</evidence>
<gene>
    <name evidence="6" type="primary">LOC106774082</name>
</gene>
<name>A0A3Q0FED9_VIGRR</name>
<evidence type="ECO:0000313" key="5">
    <source>
        <dbReference type="Proteomes" id="UP000087766"/>
    </source>
</evidence>
<accession>A0A3Q0FED9</accession>
<dbReference type="FunFam" id="2.130.10.10:FF:000849">
    <property type="entry name" value="WD repeat-containing protein 44"/>
    <property type="match status" value="1"/>
</dbReference>
<dbReference type="OrthoDB" id="408728at2759"/>
<evidence type="ECO:0000256" key="2">
    <source>
        <dbReference type="ARBA" id="ARBA00022737"/>
    </source>
</evidence>
<feature type="repeat" description="WD" evidence="3">
    <location>
        <begin position="316"/>
        <end position="356"/>
    </location>
</feature>
<dbReference type="AlphaFoldDB" id="A0A3Q0FED9"/>
<protein>
    <submittedName>
        <fullName evidence="6">WD repeat-containing protein YMR102C isoform X1</fullName>
    </submittedName>
</protein>
<dbReference type="PRINTS" id="PR00320">
    <property type="entry name" value="GPROTEINBRPT"/>
</dbReference>
<dbReference type="GeneID" id="106774082"/>
<organism evidence="5 6">
    <name type="scientific">Vigna radiata var. radiata</name>
    <name type="common">Mung bean</name>
    <name type="synonym">Phaseolus aureus</name>
    <dbReference type="NCBI Taxonomy" id="3916"/>
    <lineage>
        <taxon>Eukaryota</taxon>
        <taxon>Viridiplantae</taxon>
        <taxon>Streptophyta</taxon>
        <taxon>Embryophyta</taxon>
        <taxon>Tracheophyta</taxon>
        <taxon>Spermatophyta</taxon>
        <taxon>Magnoliopsida</taxon>
        <taxon>eudicotyledons</taxon>
        <taxon>Gunneridae</taxon>
        <taxon>Pentapetalae</taxon>
        <taxon>rosids</taxon>
        <taxon>fabids</taxon>
        <taxon>Fabales</taxon>
        <taxon>Fabaceae</taxon>
        <taxon>Papilionoideae</taxon>
        <taxon>50 kb inversion clade</taxon>
        <taxon>NPAAA clade</taxon>
        <taxon>indigoferoid/millettioid clade</taxon>
        <taxon>Phaseoleae</taxon>
        <taxon>Vigna</taxon>
    </lineage>
</organism>
<keyword evidence="1 3" id="KW-0853">WD repeat</keyword>
<dbReference type="InterPro" id="IPR015943">
    <property type="entry name" value="WD40/YVTN_repeat-like_dom_sf"/>
</dbReference>
<feature type="compositionally biased region" description="Basic and acidic residues" evidence="4">
    <location>
        <begin position="143"/>
        <end position="161"/>
    </location>
</feature>
<dbReference type="InterPro" id="IPR036322">
    <property type="entry name" value="WD40_repeat_dom_sf"/>
</dbReference>
<feature type="region of interest" description="Disordered" evidence="4">
    <location>
        <begin position="131"/>
        <end position="167"/>
    </location>
</feature>
<dbReference type="Proteomes" id="UP000087766">
    <property type="component" value="Chromosome 1"/>
</dbReference>
<feature type="region of interest" description="Disordered" evidence="4">
    <location>
        <begin position="273"/>
        <end position="292"/>
    </location>
</feature>
<dbReference type="SUPFAM" id="SSF50978">
    <property type="entry name" value="WD40 repeat-like"/>
    <property type="match status" value="1"/>
</dbReference>
<reference evidence="6" key="2">
    <citation type="submission" date="2025-08" db="UniProtKB">
        <authorList>
            <consortium name="RefSeq"/>
        </authorList>
    </citation>
    <scope>IDENTIFICATION</scope>
    <source>
        <tissue evidence="6">Leaf</tissue>
    </source>
</reference>
<dbReference type="STRING" id="3916.A0A3Q0FED9"/>
<dbReference type="PROSITE" id="PS50082">
    <property type="entry name" value="WD_REPEATS_2"/>
    <property type="match status" value="3"/>
</dbReference>
<dbReference type="PANTHER" id="PTHR14221">
    <property type="entry name" value="WD REPEAT DOMAIN 44"/>
    <property type="match status" value="1"/>
</dbReference>
<evidence type="ECO:0000256" key="4">
    <source>
        <dbReference type="SAM" id="MobiDB-lite"/>
    </source>
</evidence>